<evidence type="ECO:0000256" key="1">
    <source>
        <dbReference type="ARBA" id="ARBA00004141"/>
    </source>
</evidence>
<gene>
    <name evidence="7" type="ORF">GJ744_001293</name>
</gene>
<organism evidence="7 8">
    <name type="scientific">Endocarpon pusillum</name>
    <dbReference type="NCBI Taxonomy" id="364733"/>
    <lineage>
        <taxon>Eukaryota</taxon>
        <taxon>Fungi</taxon>
        <taxon>Dikarya</taxon>
        <taxon>Ascomycota</taxon>
        <taxon>Pezizomycotina</taxon>
        <taxon>Eurotiomycetes</taxon>
        <taxon>Chaetothyriomycetidae</taxon>
        <taxon>Verrucariales</taxon>
        <taxon>Verrucariaceae</taxon>
        <taxon>Endocarpon</taxon>
    </lineage>
</organism>
<evidence type="ECO:0000256" key="2">
    <source>
        <dbReference type="ARBA" id="ARBA00022448"/>
    </source>
</evidence>
<evidence type="ECO:0008006" key="9">
    <source>
        <dbReference type="Google" id="ProtNLM"/>
    </source>
</evidence>
<dbReference type="GO" id="GO:0022857">
    <property type="term" value="F:transmembrane transporter activity"/>
    <property type="evidence" value="ECO:0007669"/>
    <property type="project" value="UniProtKB-ARBA"/>
</dbReference>
<dbReference type="AlphaFoldDB" id="A0A8H7DZJ6"/>
<protein>
    <recommendedName>
        <fullName evidence="9">Amino acid permease/ SLC12A domain-containing protein</fullName>
    </recommendedName>
</protein>
<dbReference type="EMBL" id="JAACFV010000119">
    <property type="protein sequence ID" value="KAF7505074.1"/>
    <property type="molecule type" value="Genomic_DNA"/>
</dbReference>
<dbReference type="OrthoDB" id="4476201at2759"/>
<dbReference type="Gene3D" id="1.20.1740.10">
    <property type="entry name" value="Amino acid/polyamine transporter I"/>
    <property type="match status" value="1"/>
</dbReference>
<keyword evidence="5 6" id="KW-0472">Membrane</keyword>
<evidence type="ECO:0000256" key="6">
    <source>
        <dbReference type="SAM" id="Phobius"/>
    </source>
</evidence>
<feature type="transmembrane region" description="Helical" evidence="6">
    <location>
        <begin position="76"/>
        <end position="97"/>
    </location>
</feature>
<sequence length="132" mass="14289">MEKTDVTEISAVIDQLNVPTTAKADDGYVMAIMGKKEQLVRRFGFLSILALSITLLSSWEAMACVFYAGLYNGGPVSLVYGMILSFIGTLALASSLAEMASSNPIAGAQYHWTFMYAPKRAAAFISWMQGES</sequence>
<comment type="caution">
    <text evidence="7">The sequence shown here is derived from an EMBL/GenBank/DDBJ whole genome shotgun (WGS) entry which is preliminary data.</text>
</comment>
<name>A0A8H7DZJ6_9EURO</name>
<keyword evidence="3 6" id="KW-0812">Transmembrane</keyword>
<evidence type="ECO:0000256" key="3">
    <source>
        <dbReference type="ARBA" id="ARBA00022692"/>
    </source>
</evidence>
<comment type="subcellular location">
    <subcellularLocation>
        <location evidence="1">Membrane</location>
        <topology evidence="1">Multi-pass membrane protein</topology>
    </subcellularLocation>
</comment>
<keyword evidence="2" id="KW-0813">Transport</keyword>
<feature type="transmembrane region" description="Helical" evidence="6">
    <location>
        <begin position="43"/>
        <end position="70"/>
    </location>
</feature>
<dbReference type="Proteomes" id="UP000606974">
    <property type="component" value="Unassembled WGS sequence"/>
</dbReference>
<evidence type="ECO:0000256" key="5">
    <source>
        <dbReference type="ARBA" id="ARBA00023136"/>
    </source>
</evidence>
<proteinExistence type="predicted"/>
<accession>A0A8H7DZJ6</accession>
<evidence type="ECO:0000313" key="7">
    <source>
        <dbReference type="EMBL" id="KAF7505074.1"/>
    </source>
</evidence>
<reference evidence="7" key="1">
    <citation type="submission" date="2020-02" db="EMBL/GenBank/DDBJ databases">
        <authorList>
            <person name="Palmer J.M."/>
        </authorList>
    </citation>
    <scope>NUCLEOTIDE SEQUENCE</scope>
    <source>
        <strain evidence="7">EPUS1.4</strain>
        <tissue evidence="7">Thallus</tissue>
    </source>
</reference>
<evidence type="ECO:0000256" key="4">
    <source>
        <dbReference type="ARBA" id="ARBA00022989"/>
    </source>
</evidence>
<keyword evidence="8" id="KW-1185">Reference proteome</keyword>
<dbReference type="PANTHER" id="PTHR45649:SF5">
    <property type="entry name" value="GABA TRANSPORTER (EUROFUNG)-RELATED"/>
    <property type="match status" value="1"/>
</dbReference>
<keyword evidence="4 6" id="KW-1133">Transmembrane helix</keyword>
<evidence type="ECO:0000313" key="8">
    <source>
        <dbReference type="Proteomes" id="UP000606974"/>
    </source>
</evidence>
<dbReference type="PANTHER" id="PTHR45649">
    <property type="entry name" value="AMINO-ACID PERMEASE BAT1"/>
    <property type="match status" value="1"/>
</dbReference>
<dbReference type="GO" id="GO:0016020">
    <property type="term" value="C:membrane"/>
    <property type="evidence" value="ECO:0007669"/>
    <property type="project" value="UniProtKB-SubCell"/>
</dbReference>